<reference evidence="1" key="1">
    <citation type="submission" date="2007-06" db="EMBL/GenBank/DDBJ databases">
        <title>Full length cDNA sequences from Sitka Spruce (Picea sitchensis).</title>
        <authorList>
            <person name="Ralph S.G."/>
            <person name="Chun H.E."/>
            <person name="Liao N."/>
            <person name="Ali J."/>
            <person name="Reid K."/>
            <person name="Kolosova N."/>
            <person name="Cooper N."/>
            <person name="Cullis C."/>
            <person name="Jancsik S."/>
            <person name="Moore R."/>
            <person name="Mayo M."/>
            <person name="Wagner S."/>
            <person name="Holt R.A."/>
            <person name="Jones S.J.M."/>
            <person name="Marra M.A."/>
            <person name="Ritland C.E."/>
            <person name="Ritland K."/>
            <person name="Bohlmann J."/>
        </authorList>
    </citation>
    <scope>NUCLEOTIDE SEQUENCE</scope>
    <source>
        <tissue evidence="1">Bark</tissue>
    </source>
</reference>
<evidence type="ECO:0000313" key="1">
    <source>
        <dbReference type="EMBL" id="ABR17866.1"/>
    </source>
</evidence>
<accession>B8LQD6</accession>
<sequence length="47" mass="5702">MRQNMSVSLENENWLQSAQVLDTFPCLQRKRYSGFKPIISQDKFYRF</sequence>
<protein>
    <submittedName>
        <fullName evidence="1">Uncharacterized protein</fullName>
    </submittedName>
</protein>
<dbReference type="EMBL" id="EF678083">
    <property type="protein sequence ID" value="ABR17866.1"/>
    <property type="molecule type" value="mRNA"/>
</dbReference>
<organism evidence="1">
    <name type="scientific">Picea sitchensis</name>
    <name type="common">Sitka spruce</name>
    <name type="synonym">Pinus sitchensis</name>
    <dbReference type="NCBI Taxonomy" id="3332"/>
    <lineage>
        <taxon>Eukaryota</taxon>
        <taxon>Viridiplantae</taxon>
        <taxon>Streptophyta</taxon>
        <taxon>Embryophyta</taxon>
        <taxon>Tracheophyta</taxon>
        <taxon>Spermatophyta</taxon>
        <taxon>Pinopsida</taxon>
        <taxon>Pinidae</taxon>
        <taxon>Conifers I</taxon>
        <taxon>Pinales</taxon>
        <taxon>Pinaceae</taxon>
        <taxon>Picea</taxon>
    </lineage>
</organism>
<name>B8LQD6_PICSI</name>
<dbReference type="AlphaFoldDB" id="B8LQD6"/>
<proteinExistence type="evidence at transcript level"/>